<evidence type="ECO:0000313" key="2">
    <source>
        <dbReference type="EMBL" id="MBP1042685.1"/>
    </source>
</evidence>
<dbReference type="RefSeq" id="WP_209530084.1">
    <property type="nucleotide sequence ID" value="NZ_JAEEGA010000011.1"/>
</dbReference>
<dbReference type="Gene3D" id="3.10.450.310">
    <property type="match status" value="1"/>
</dbReference>
<feature type="domain" description="Regulatory protein YycH" evidence="1">
    <location>
        <begin position="12"/>
        <end position="431"/>
    </location>
</feature>
<gene>
    <name evidence="2" type="ORF">I6N95_16840</name>
</gene>
<dbReference type="Proteomes" id="UP000674938">
    <property type="component" value="Unassembled WGS sequence"/>
</dbReference>
<dbReference type="InterPro" id="IPR009996">
    <property type="entry name" value="YycH"/>
</dbReference>
<protein>
    <recommendedName>
        <fullName evidence="1">Regulatory protein YycH domain-containing protein</fullName>
    </recommendedName>
</protein>
<accession>A0A940PD92</accession>
<keyword evidence="3" id="KW-1185">Reference proteome</keyword>
<sequence length="436" mass="50489">MKLGGRLIRFGLVSMIVLSLFLSWKIWTNSGSKDLVDNSKNSESTMNMKQPKDVFSPVKLIYHDDQGKHFYSNKENLISSITKEVLRLSRERLTVYSEKDGARYLESQTKPNSFELVMGSPISLAYFLEINDQDVTRGIEEDMSFQRLVVSLDEDVMYVLNDKNQQVYRIKFKGDLSEIRRLLRDTNNRFIEVLHEDSELPVFYQFIEDITLKKYSYILSTQSYTLFSQAFFDNPQEIMPNDSNRNSRDVDLINAEGDSLKISYDTGEAQFSGRIKPETVLVNPTHNIYTDTFYYVQSIGNSMGTIRYFEGRGNKVTYRNFVEGFPIFSDHTKGRVEVTRNNQIIQVMTNQETIQVPIPSDEEVTLPNTERIVAQLEAAGIQRKELEDLQIGYTWEANQETKQVVDLVPEWYVKLDNYWDNVANVIQKAQEMGGKE</sequence>
<dbReference type="CDD" id="cd15787">
    <property type="entry name" value="YycH_N"/>
    <property type="match status" value="1"/>
</dbReference>
<organism evidence="2 3">
    <name type="scientific">Vagococcus allomyrinae</name>
    <dbReference type="NCBI Taxonomy" id="2794353"/>
    <lineage>
        <taxon>Bacteria</taxon>
        <taxon>Bacillati</taxon>
        <taxon>Bacillota</taxon>
        <taxon>Bacilli</taxon>
        <taxon>Lactobacillales</taxon>
        <taxon>Enterococcaceae</taxon>
        <taxon>Vagococcus</taxon>
    </lineage>
</organism>
<dbReference type="EMBL" id="JAEEGA010000011">
    <property type="protein sequence ID" value="MBP1042685.1"/>
    <property type="molecule type" value="Genomic_DNA"/>
</dbReference>
<dbReference type="Pfam" id="PF07435">
    <property type="entry name" value="YycH"/>
    <property type="match status" value="1"/>
</dbReference>
<dbReference type="AlphaFoldDB" id="A0A940PD92"/>
<evidence type="ECO:0000259" key="1">
    <source>
        <dbReference type="Pfam" id="PF07435"/>
    </source>
</evidence>
<evidence type="ECO:0000313" key="3">
    <source>
        <dbReference type="Proteomes" id="UP000674938"/>
    </source>
</evidence>
<reference evidence="2" key="1">
    <citation type="submission" date="2020-12" db="EMBL/GenBank/DDBJ databases">
        <title>Vagococcus allomyrinae sp. nov. and Enterococcus lavae sp. nov., isolated from the larvae of Allomyrina dichotoma.</title>
        <authorList>
            <person name="Lee S.D."/>
        </authorList>
    </citation>
    <scope>NUCLEOTIDE SEQUENCE</scope>
    <source>
        <strain evidence="2">BWB3-3</strain>
    </source>
</reference>
<proteinExistence type="predicted"/>
<name>A0A940PD92_9ENTE</name>
<comment type="caution">
    <text evidence="2">The sequence shown here is derived from an EMBL/GenBank/DDBJ whole genome shotgun (WGS) entry which is preliminary data.</text>
</comment>